<organism evidence="1 2">
    <name type="scientific">Paraclostridium bifermentans ATCC 638 = DSM 14991</name>
    <dbReference type="NCBI Taxonomy" id="1233171"/>
    <lineage>
        <taxon>Bacteria</taxon>
        <taxon>Bacillati</taxon>
        <taxon>Bacillota</taxon>
        <taxon>Clostridia</taxon>
        <taxon>Peptostreptococcales</taxon>
        <taxon>Peptostreptococcaceae</taxon>
        <taxon>Paraclostridium</taxon>
    </lineage>
</organism>
<gene>
    <name evidence="1" type="ORF">C672_3604</name>
</gene>
<comment type="caution">
    <text evidence="1">The sequence shown here is derived from an EMBL/GenBank/DDBJ whole genome shotgun (WGS) entry which is preliminary data.</text>
</comment>
<proteinExistence type="predicted"/>
<accession>T4VE94</accession>
<dbReference type="Proteomes" id="UP000015688">
    <property type="component" value="Unassembled WGS sequence"/>
</dbReference>
<protein>
    <submittedName>
        <fullName evidence="1">Uncharacterized protein</fullName>
    </submittedName>
</protein>
<dbReference type="RefSeq" id="WP_021434578.1">
    <property type="nucleotide sequence ID" value="NZ_AVNC01000023.1"/>
</dbReference>
<evidence type="ECO:0000313" key="2">
    <source>
        <dbReference type="Proteomes" id="UP000015688"/>
    </source>
</evidence>
<name>T4VE94_PARBF</name>
<dbReference type="EMBL" id="AVNC01000023">
    <property type="protein sequence ID" value="EQK39823.1"/>
    <property type="molecule type" value="Genomic_DNA"/>
</dbReference>
<dbReference type="AlphaFoldDB" id="T4VE94"/>
<dbReference type="PATRIC" id="fig|1233171.3.peg.3471"/>
<evidence type="ECO:0000313" key="1">
    <source>
        <dbReference type="EMBL" id="EQK39823.1"/>
    </source>
</evidence>
<sequence length="60" mass="6981">MKNIMCQCGNEAERDGYSNIEIEDGFICIKGYAYCECGNSYKFEDLYKVDFDKPFDTIIE</sequence>
<reference evidence="1 2" key="1">
    <citation type="submission" date="2013-06" db="EMBL/GenBank/DDBJ databases">
        <authorList>
            <person name="Walk S."/>
            <person name="Aronoff D."/>
            <person name="Young V.Y."/>
            <person name="Marsh J."/>
            <person name="Harrison L."/>
            <person name="Daugherty S.C."/>
            <person name="Shefchek K.A."/>
            <person name="Hine E.E."/>
            <person name="Tallon L.J."/>
            <person name="Sadzewicz L.K."/>
            <person name="Rasko D.A."/>
        </authorList>
    </citation>
    <scope>NUCLEOTIDE SEQUENCE [LARGE SCALE GENOMIC DNA]</scope>
    <source>
        <strain evidence="1 2">ATCC 638</strain>
    </source>
</reference>